<dbReference type="Proteomes" id="UP000006514">
    <property type="component" value="Unassembled WGS sequence"/>
</dbReference>
<organism evidence="2 3">
    <name type="scientific">Auricularia subglabra (strain TFB-10046 / SS5)</name>
    <name type="common">White-rot fungus</name>
    <name type="synonym">Auricularia delicata (strain TFB10046)</name>
    <dbReference type="NCBI Taxonomy" id="717982"/>
    <lineage>
        <taxon>Eukaryota</taxon>
        <taxon>Fungi</taxon>
        <taxon>Dikarya</taxon>
        <taxon>Basidiomycota</taxon>
        <taxon>Agaricomycotina</taxon>
        <taxon>Agaricomycetes</taxon>
        <taxon>Auriculariales</taxon>
        <taxon>Auriculariaceae</taxon>
        <taxon>Auricularia</taxon>
    </lineage>
</organism>
<dbReference type="InParanoid" id="J0WSS0"/>
<proteinExistence type="predicted"/>
<gene>
    <name evidence="2" type="ORF">AURDEDRAFT_174637</name>
</gene>
<name>J0WSS0_AURST</name>
<reference evidence="3" key="1">
    <citation type="journal article" date="2012" name="Science">
        <title>The Paleozoic origin of enzymatic lignin decomposition reconstructed from 31 fungal genomes.</title>
        <authorList>
            <person name="Floudas D."/>
            <person name="Binder M."/>
            <person name="Riley R."/>
            <person name="Barry K."/>
            <person name="Blanchette R.A."/>
            <person name="Henrissat B."/>
            <person name="Martinez A.T."/>
            <person name="Otillar R."/>
            <person name="Spatafora J.W."/>
            <person name="Yadav J.S."/>
            <person name="Aerts A."/>
            <person name="Benoit I."/>
            <person name="Boyd A."/>
            <person name="Carlson A."/>
            <person name="Copeland A."/>
            <person name="Coutinho P.M."/>
            <person name="de Vries R.P."/>
            <person name="Ferreira P."/>
            <person name="Findley K."/>
            <person name="Foster B."/>
            <person name="Gaskell J."/>
            <person name="Glotzer D."/>
            <person name="Gorecki P."/>
            <person name="Heitman J."/>
            <person name="Hesse C."/>
            <person name="Hori C."/>
            <person name="Igarashi K."/>
            <person name="Jurgens J.A."/>
            <person name="Kallen N."/>
            <person name="Kersten P."/>
            <person name="Kohler A."/>
            <person name="Kuees U."/>
            <person name="Kumar T.K.A."/>
            <person name="Kuo A."/>
            <person name="LaButti K."/>
            <person name="Larrondo L.F."/>
            <person name="Lindquist E."/>
            <person name="Ling A."/>
            <person name="Lombard V."/>
            <person name="Lucas S."/>
            <person name="Lundell T."/>
            <person name="Martin R."/>
            <person name="McLaughlin D.J."/>
            <person name="Morgenstern I."/>
            <person name="Morin E."/>
            <person name="Murat C."/>
            <person name="Nagy L.G."/>
            <person name="Nolan M."/>
            <person name="Ohm R.A."/>
            <person name="Patyshakuliyeva A."/>
            <person name="Rokas A."/>
            <person name="Ruiz-Duenas F.J."/>
            <person name="Sabat G."/>
            <person name="Salamov A."/>
            <person name="Samejima M."/>
            <person name="Schmutz J."/>
            <person name="Slot J.C."/>
            <person name="St John F."/>
            <person name="Stenlid J."/>
            <person name="Sun H."/>
            <person name="Sun S."/>
            <person name="Syed K."/>
            <person name="Tsang A."/>
            <person name="Wiebenga A."/>
            <person name="Young D."/>
            <person name="Pisabarro A."/>
            <person name="Eastwood D.C."/>
            <person name="Martin F."/>
            <person name="Cullen D."/>
            <person name="Grigoriev I.V."/>
            <person name="Hibbett D.S."/>
        </authorList>
    </citation>
    <scope>NUCLEOTIDE SEQUENCE [LARGE SCALE GENOMIC DNA]</scope>
    <source>
        <strain evidence="3">TFB10046</strain>
    </source>
</reference>
<accession>J0WSS0</accession>
<feature type="compositionally biased region" description="Low complexity" evidence="1">
    <location>
        <begin position="1"/>
        <end position="19"/>
    </location>
</feature>
<keyword evidence="3" id="KW-1185">Reference proteome</keyword>
<protein>
    <submittedName>
        <fullName evidence="2">Uncharacterized protein</fullName>
    </submittedName>
</protein>
<evidence type="ECO:0000313" key="3">
    <source>
        <dbReference type="Proteomes" id="UP000006514"/>
    </source>
</evidence>
<feature type="region of interest" description="Disordered" evidence="1">
    <location>
        <begin position="1"/>
        <end position="20"/>
    </location>
</feature>
<evidence type="ECO:0000313" key="2">
    <source>
        <dbReference type="EMBL" id="EJD36317.1"/>
    </source>
</evidence>
<dbReference type="EMBL" id="JH687865">
    <property type="protein sequence ID" value="EJD36317.1"/>
    <property type="molecule type" value="Genomic_DNA"/>
</dbReference>
<dbReference type="AlphaFoldDB" id="J0WSS0"/>
<sequence length="385" mass="42784">MSAASRRAARRVGASSVRRNPGHEVDIHAAALYQPCKGRLSRLQRSYRDLGQPLYESVKAYIQRIAFEYLDKGRTYRNQSPVALKHIRVQFPQLPNCSDDQHAKAILRRYLRSINRRFKRKENIRRRIQTEAKSAHPQLDSDAAMLPDHNRCDSSTLVSSSPSLLVQSSQQQPADQLSDAAVQAGLGTAGSFSSLPAAPPFLNAGTRYSAYLSRGNIDPALLEVPASPPYSPNSPLASAFEHPAWVPECAGYDYWSETPVYLAISRGRTLWVQPDTSRLDNLVSAEAASRGGATPCEDGDSPFLKVRLTVEFDNAVEDVTALVHHALPNNVDLVLGLRWGQLQGKTARVAEKTHAHARRRLKFDPSPSLQVDKELDAQNVRYWRS</sequence>
<feature type="region of interest" description="Disordered" evidence="1">
    <location>
        <begin position="130"/>
        <end position="158"/>
    </location>
</feature>
<dbReference type="KEGG" id="adl:AURDEDRAFT_174637"/>
<evidence type="ECO:0000256" key="1">
    <source>
        <dbReference type="SAM" id="MobiDB-lite"/>
    </source>
</evidence>